<keyword evidence="3" id="KW-1185">Reference proteome</keyword>
<keyword evidence="1" id="KW-0812">Transmembrane</keyword>
<protein>
    <submittedName>
        <fullName evidence="2">Uncharacterized protein</fullName>
    </submittedName>
</protein>
<accession>A0AAV9W335</accession>
<feature type="transmembrane region" description="Helical" evidence="1">
    <location>
        <begin position="20"/>
        <end position="38"/>
    </location>
</feature>
<gene>
    <name evidence="2" type="ORF">TWF481_010421</name>
</gene>
<keyword evidence="1" id="KW-0472">Membrane</keyword>
<organism evidence="2 3">
    <name type="scientific">Arthrobotrys musiformis</name>
    <dbReference type="NCBI Taxonomy" id="47236"/>
    <lineage>
        <taxon>Eukaryota</taxon>
        <taxon>Fungi</taxon>
        <taxon>Dikarya</taxon>
        <taxon>Ascomycota</taxon>
        <taxon>Pezizomycotina</taxon>
        <taxon>Orbiliomycetes</taxon>
        <taxon>Orbiliales</taxon>
        <taxon>Orbiliaceae</taxon>
        <taxon>Arthrobotrys</taxon>
    </lineage>
</organism>
<dbReference type="Proteomes" id="UP001370758">
    <property type="component" value="Unassembled WGS sequence"/>
</dbReference>
<dbReference type="AlphaFoldDB" id="A0AAV9W335"/>
<evidence type="ECO:0000313" key="2">
    <source>
        <dbReference type="EMBL" id="KAK6500063.1"/>
    </source>
</evidence>
<dbReference type="EMBL" id="JAVHJL010000007">
    <property type="protein sequence ID" value="KAK6500063.1"/>
    <property type="molecule type" value="Genomic_DNA"/>
</dbReference>
<name>A0AAV9W335_9PEZI</name>
<comment type="caution">
    <text evidence="2">The sequence shown here is derived from an EMBL/GenBank/DDBJ whole genome shotgun (WGS) entry which is preliminary data.</text>
</comment>
<evidence type="ECO:0000313" key="3">
    <source>
        <dbReference type="Proteomes" id="UP001370758"/>
    </source>
</evidence>
<sequence length="217" mass="24848">MISLSDFVSVLPENSVYGDNWHIIAVATFVVAVLISCYQTYVNCQRRGPGDTQVYKPREESPTRGRNHISLRWGFLLRGTLDYPARFYLDFKDPDSLRKELRRYEMAGIVVLPTLHGMILGHGKLLLADDDIKTLDLHWPGAKTYFLAVYPEHAFRAMITIGSPLLEVLVNPGPTWANPIDAEDFEKMAWAIQRPFQALKAKVVRSIWPDRGTRYRK</sequence>
<keyword evidence="1" id="KW-1133">Transmembrane helix</keyword>
<reference evidence="2 3" key="1">
    <citation type="submission" date="2023-08" db="EMBL/GenBank/DDBJ databases">
        <authorList>
            <person name="Palmer J.M."/>
        </authorList>
    </citation>
    <scope>NUCLEOTIDE SEQUENCE [LARGE SCALE GENOMIC DNA]</scope>
    <source>
        <strain evidence="2 3">TWF481</strain>
    </source>
</reference>
<proteinExistence type="predicted"/>
<evidence type="ECO:0000256" key="1">
    <source>
        <dbReference type="SAM" id="Phobius"/>
    </source>
</evidence>